<keyword evidence="2" id="KW-0251">Elongation factor</keyword>
<accession>A0A3B0JUA2</accession>
<evidence type="ECO:0000313" key="2">
    <source>
        <dbReference type="EMBL" id="SPP76301.1"/>
    </source>
</evidence>
<gene>
    <name evidence="2" type="ORF">DGUA_6G006803</name>
</gene>
<dbReference type="OMA" id="ESPQMAQ"/>
<sequence length="383" mass="43296">MLSYNRVLWGLPGKIMRNLSTAGTPVLNENDQTNSLLPAYTDEERQKILTRINDTTIDQMLSYDITKGRASKLHSWRTRNGPLRDVNDILFVEGFGLKVATRFFRSLLEPEGARRGSEVKGTQKPKSTRTAPFITPGMDEGQRTRIVSSVGVRIGVTSVSWARLEIGKYDTEPCRLTHWQHHELNDKKLHLAELARRCLYVTHQMPQADCYVLENPQMAQASSNPGSIDQQNVNIQKSQVTAILSYALLSRADPDATKCNNLYYMRRFLTARLFNHLVGTERVSSEDSILSMMRTHYNMEDQIEATPQAHAGIRSQVQFPADLRNMFSQLERYQRELLGQAFLLNLAFARLVLLQDPLSISTVSRSPKSSLLPSADGCEAIVQ</sequence>
<feature type="region of interest" description="Disordered" evidence="1">
    <location>
        <begin position="114"/>
        <end position="138"/>
    </location>
</feature>
<dbReference type="Proteomes" id="UP000268350">
    <property type="component" value="Unassembled WGS sequence"/>
</dbReference>
<dbReference type="EMBL" id="OUUW01000002">
    <property type="protein sequence ID" value="SPP76301.1"/>
    <property type="molecule type" value="Genomic_DNA"/>
</dbReference>
<dbReference type="OrthoDB" id="5949570at2759"/>
<dbReference type="GO" id="GO:0006392">
    <property type="term" value="P:transcription elongation by mitochondrial RNA polymerase"/>
    <property type="evidence" value="ECO:0007669"/>
    <property type="project" value="InterPro"/>
</dbReference>
<dbReference type="PANTHER" id="PTHR21053">
    <property type="entry name" value="TRANSCRIPTION ELONGATION FACTOR, MITOCHONDRIAL"/>
    <property type="match status" value="1"/>
</dbReference>
<dbReference type="InterPro" id="IPR010994">
    <property type="entry name" value="RuvA_2-like"/>
</dbReference>
<keyword evidence="3" id="KW-1185">Reference proteome</keyword>
<keyword evidence="2" id="KW-0648">Protein biosynthesis</keyword>
<proteinExistence type="predicted"/>
<evidence type="ECO:0000256" key="1">
    <source>
        <dbReference type="SAM" id="MobiDB-lite"/>
    </source>
</evidence>
<dbReference type="Gene3D" id="1.10.150.280">
    <property type="entry name" value="AF1531-like domain"/>
    <property type="match status" value="1"/>
</dbReference>
<dbReference type="GO" id="GO:0030337">
    <property type="term" value="F:DNA polymerase processivity factor activity"/>
    <property type="evidence" value="ECO:0007669"/>
    <property type="project" value="TreeGrafter"/>
</dbReference>
<organism evidence="2 3">
    <name type="scientific">Drosophila guanche</name>
    <name type="common">Fruit fly</name>
    <dbReference type="NCBI Taxonomy" id="7266"/>
    <lineage>
        <taxon>Eukaryota</taxon>
        <taxon>Metazoa</taxon>
        <taxon>Ecdysozoa</taxon>
        <taxon>Arthropoda</taxon>
        <taxon>Hexapoda</taxon>
        <taxon>Insecta</taxon>
        <taxon>Pterygota</taxon>
        <taxon>Neoptera</taxon>
        <taxon>Endopterygota</taxon>
        <taxon>Diptera</taxon>
        <taxon>Brachycera</taxon>
        <taxon>Muscomorpha</taxon>
        <taxon>Ephydroidea</taxon>
        <taxon>Drosophilidae</taxon>
        <taxon>Drosophila</taxon>
        <taxon>Sophophora</taxon>
    </lineage>
</organism>
<dbReference type="AlphaFoldDB" id="A0A3B0JUA2"/>
<protein>
    <submittedName>
        <fullName evidence="2">Blast:Transcription elongation factor, mitochondrial</fullName>
    </submittedName>
</protein>
<dbReference type="GO" id="GO:0042645">
    <property type="term" value="C:mitochondrial nucleoid"/>
    <property type="evidence" value="ECO:0007669"/>
    <property type="project" value="TreeGrafter"/>
</dbReference>
<name>A0A3B0JUA2_DROGU</name>
<dbReference type="SUPFAM" id="SSF47781">
    <property type="entry name" value="RuvA domain 2-like"/>
    <property type="match status" value="1"/>
</dbReference>
<evidence type="ECO:0000313" key="3">
    <source>
        <dbReference type="Proteomes" id="UP000268350"/>
    </source>
</evidence>
<dbReference type="GO" id="GO:0003746">
    <property type="term" value="F:translation elongation factor activity"/>
    <property type="evidence" value="ECO:0007669"/>
    <property type="project" value="UniProtKB-KW"/>
</dbReference>
<dbReference type="PANTHER" id="PTHR21053:SF2">
    <property type="entry name" value="TRANSCRIPTION ELONGATION FACTOR, MITOCHONDRIAL"/>
    <property type="match status" value="1"/>
</dbReference>
<dbReference type="InterPro" id="IPR039150">
    <property type="entry name" value="TEFM"/>
</dbReference>
<reference evidence="3" key="1">
    <citation type="submission" date="2018-01" db="EMBL/GenBank/DDBJ databases">
        <authorList>
            <person name="Alioto T."/>
            <person name="Alioto T."/>
        </authorList>
    </citation>
    <scope>NUCLEOTIDE SEQUENCE [LARGE SCALE GENOMIC DNA]</scope>
</reference>
<dbReference type="STRING" id="7266.A0A3B0JUA2"/>